<keyword evidence="5" id="KW-1185">Reference proteome</keyword>
<dbReference type="InterPro" id="IPR050557">
    <property type="entry name" value="RTX_toxin/Mannuronan_C5-epim"/>
</dbReference>
<gene>
    <name evidence="4" type="ORF">O2N63_12560</name>
</gene>
<sequence>MAAYTYPTLIYLGNYSTTDSVEGDFTTELADTLIGLEHDYSELSLVTVTAVDRNHDGVIDVDEGNPNSDYVTYDTGTGEASQTTDSTMSALAEITLADGSVQTIEVVLVQMQNGDLFITDLLDGGTLDNLDISNIEILEITGEIDSGWHTDQSVNDTTFAALDAQPDGIVDGTDGNDVIDTSYTGDPHGDLIDAGDAILSGEEPNDDIVQAGNGDDLVKAGLGDDEIYAGSGDDTVFGGVGDDLIHGGTGNDVLHGDNYDDTDYFDEFEHDISNIVLYYDTDGDGEFDYSVKVDEFPDSSSETFISNDLDDFYAQLQAFVISQDPTLEGLEPVIGVSIKGSTDEIFYSVEGNSNGSAPDDGPILNTGPENDFVVQYSDFYEIYDPDLNNGSGTDGTFDDTIYGGDGNDTIYGNLGDDLIDGGSGTDTMSGGDDRDTFINVNSGDVVDGNEGGNDWDTLDLTGAAPSNGSLHVTYDPENSENGVVEFFDENGDSTGTMEFFNIENVTPCFTPGTLIATPKGERRVEELRVGDRVITRDNGIQEIRWVGGKPVSWQDMRKSGHLKPILITAGSLGNGLPERDLMVSPNHRVLVANDRTTLYFDEREVLAAAKHLVDNKGIFQAETRGMTYIHFMFDRHEVVLSDGAWTESFQPSDYSLKGIGNSQRNEIFELFPELASREGLEDYESARRTLKKHEAALLT</sequence>
<evidence type="ECO:0000256" key="2">
    <source>
        <dbReference type="ARBA" id="ARBA00022525"/>
    </source>
</evidence>
<comment type="subcellular location">
    <subcellularLocation>
        <location evidence="1">Secreted</location>
    </subcellularLocation>
</comment>
<dbReference type="SMART" id="SM00306">
    <property type="entry name" value="HintN"/>
    <property type="match status" value="1"/>
</dbReference>
<accession>A0ABT4W315</accession>
<dbReference type="Proteomes" id="UP001528040">
    <property type="component" value="Unassembled WGS sequence"/>
</dbReference>
<evidence type="ECO:0000313" key="4">
    <source>
        <dbReference type="EMBL" id="MDA5094918.1"/>
    </source>
</evidence>
<dbReference type="InterPro" id="IPR006141">
    <property type="entry name" value="Intein_N"/>
</dbReference>
<keyword evidence="2" id="KW-0964">Secreted</keyword>
<dbReference type="SUPFAM" id="SSF51294">
    <property type="entry name" value="Hedgehog/intein (Hint) domain"/>
    <property type="match status" value="1"/>
</dbReference>
<dbReference type="InterPro" id="IPR018511">
    <property type="entry name" value="Hemolysin-typ_Ca-bd_CS"/>
</dbReference>
<evidence type="ECO:0000256" key="1">
    <source>
        <dbReference type="ARBA" id="ARBA00004613"/>
    </source>
</evidence>
<comment type="caution">
    <text evidence="4">The sequence shown here is derived from an EMBL/GenBank/DDBJ whole genome shotgun (WGS) entry which is preliminary data.</text>
</comment>
<dbReference type="RefSeq" id="WP_271054625.1">
    <property type="nucleotide sequence ID" value="NZ_JAQIIO010000006.1"/>
</dbReference>
<dbReference type="InterPro" id="IPR003587">
    <property type="entry name" value="Hint_dom_N"/>
</dbReference>
<dbReference type="Pfam" id="PF00353">
    <property type="entry name" value="HemolysinCabind"/>
    <property type="match status" value="2"/>
</dbReference>
<dbReference type="Gene3D" id="2.150.10.10">
    <property type="entry name" value="Serralysin-like metalloprotease, C-terminal"/>
    <property type="match status" value="2"/>
</dbReference>
<dbReference type="PROSITE" id="PS00330">
    <property type="entry name" value="HEMOLYSIN_CALCIUM"/>
    <property type="match status" value="1"/>
</dbReference>
<reference evidence="4 5" key="1">
    <citation type="submission" date="2023-01" db="EMBL/GenBank/DDBJ databases">
        <authorList>
            <person name="Yoon J.-W."/>
        </authorList>
    </citation>
    <scope>NUCLEOTIDE SEQUENCE [LARGE SCALE GENOMIC DNA]</scope>
    <source>
        <strain evidence="4 5">KMU-50</strain>
    </source>
</reference>
<dbReference type="EMBL" id="JAQIIO010000006">
    <property type="protein sequence ID" value="MDA5094918.1"/>
    <property type="molecule type" value="Genomic_DNA"/>
</dbReference>
<dbReference type="PROSITE" id="PS50817">
    <property type="entry name" value="INTEIN_N_TER"/>
    <property type="match status" value="1"/>
</dbReference>
<dbReference type="SUPFAM" id="SSF51120">
    <property type="entry name" value="beta-Roll"/>
    <property type="match status" value="2"/>
</dbReference>
<protein>
    <submittedName>
        <fullName evidence="4">Hint domain-containing protein</fullName>
    </submittedName>
</protein>
<dbReference type="PRINTS" id="PR00313">
    <property type="entry name" value="CABNDNGRPT"/>
</dbReference>
<evidence type="ECO:0000313" key="5">
    <source>
        <dbReference type="Proteomes" id="UP001528040"/>
    </source>
</evidence>
<name>A0ABT4W315_9RHOB</name>
<dbReference type="PANTHER" id="PTHR38340">
    <property type="entry name" value="S-LAYER PROTEIN"/>
    <property type="match status" value="1"/>
</dbReference>
<dbReference type="Pfam" id="PF13403">
    <property type="entry name" value="Hint_2"/>
    <property type="match status" value="1"/>
</dbReference>
<proteinExistence type="predicted"/>
<organism evidence="4 5">
    <name type="scientific">Aliiroseovarius salicola</name>
    <dbReference type="NCBI Taxonomy" id="3009082"/>
    <lineage>
        <taxon>Bacteria</taxon>
        <taxon>Pseudomonadati</taxon>
        <taxon>Pseudomonadota</taxon>
        <taxon>Alphaproteobacteria</taxon>
        <taxon>Rhodobacterales</taxon>
        <taxon>Paracoccaceae</taxon>
        <taxon>Aliiroseovarius</taxon>
    </lineage>
</organism>
<dbReference type="InterPro" id="IPR011049">
    <property type="entry name" value="Serralysin-like_metalloprot_C"/>
</dbReference>
<dbReference type="InterPro" id="IPR036844">
    <property type="entry name" value="Hint_dom_sf"/>
</dbReference>
<evidence type="ECO:0000259" key="3">
    <source>
        <dbReference type="SMART" id="SM00306"/>
    </source>
</evidence>
<feature type="domain" description="Hint" evidence="3">
    <location>
        <begin position="506"/>
        <end position="622"/>
    </location>
</feature>
<dbReference type="PANTHER" id="PTHR38340:SF1">
    <property type="entry name" value="S-LAYER PROTEIN"/>
    <property type="match status" value="1"/>
</dbReference>
<dbReference type="InterPro" id="IPR001343">
    <property type="entry name" value="Hemolysn_Ca-bd"/>
</dbReference>
<dbReference type="Gene3D" id="2.170.16.10">
    <property type="entry name" value="Hedgehog/Intein (Hint) domain"/>
    <property type="match status" value="1"/>
</dbReference>
<dbReference type="InterPro" id="IPR028992">
    <property type="entry name" value="Hedgehog/Intein_dom"/>
</dbReference>
<dbReference type="CDD" id="cd00081">
    <property type="entry name" value="Hint"/>
    <property type="match status" value="1"/>
</dbReference>